<evidence type="ECO:0000256" key="5">
    <source>
        <dbReference type="ARBA" id="ARBA00022692"/>
    </source>
</evidence>
<dbReference type="CDD" id="cd06261">
    <property type="entry name" value="TM_PBP2"/>
    <property type="match status" value="1"/>
</dbReference>
<evidence type="ECO:0000256" key="10">
    <source>
        <dbReference type="ARBA" id="ARBA00024202"/>
    </source>
</evidence>
<keyword evidence="6 11" id="KW-1133">Transmembrane helix</keyword>
<evidence type="ECO:0000256" key="3">
    <source>
        <dbReference type="ARBA" id="ARBA00022475"/>
    </source>
</evidence>
<dbReference type="SUPFAM" id="SSF161098">
    <property type="entry name" value="MetI-like"/>
    <property type="match status" value="1"/>
</dbReference>
<reference evidence="13 14" key="1">
    <citation type="submission" date="2019-03" db="EMBL/GenBank/DDBJ databases">
        <title>Genomic Encyclopedia of Type Strains, Phase IV (KMG-IV): sequencing the most valuable type-strain genomes for metagenomic binning, comparative biology and taxonomic classification.</title>
        <authorList>
            <person name="Goeker M."/>
        </authorList>
    </citation>
    <scope>NUCLEOTIDE SEQUENCE [LARGE SCALE GENOMIC DNA]</scope>
    <source>
        <strain evidence="13 14">DSM 25964</strain>
    </source>
</reference>
<gene>
    <name evidence="13" type="ORF">C8D99_103156</name>
</gene>
<dbReference type="InterPro" id="IPR045621">
    <property type="entry name" value="BPD_transp_1_N"/>
</dbReference>
<feature type="transmembrane region" description="Helical" evidence="11">
    <location>
        <begin position="99"/>
        <end position="122"/>
    </location>
</feature>
<evidence type="ECO:0000259" key="12">
    <source>
        <dbReference type="PROSITE" id="PS50928"/>
    </source>
</evidence>
<dbReference type="NCBIfam" id="NF045470">
    <property type="entry name" value="Opp2B"/>
    <property type="match status" value="1"/>
</dbReference>
<keyword evidence="3" id="KW-1003">Cell membrane</keyword>
<feature type="transmembrane region" description="Helical" evidence="11">
    <location>
        <begin position="173"/>
        <end position="192"/>
    </location>
</feature>
<dbReference type="RefSeq" id="WP_133956590.1">
    <property type="nucleotide sequence ID" value="NZ_SORI01000003.1"/>
</dbReference>
<protein>
    <submittedName>
        <fullName evidence="13">Peptide/nickel transport system permease protein</fullName>
    </submittedName>
</protein>
<organism evidence="13 14">
    <name type="scientific">Aminivibrio pyruvatiphilus</name>
    <dbReference type="NCBI Taxonomy" id="1005740"/>
    <lineage>
        <taxon>Bacteria</taxon>
        <taxon>Thermotogati</taxon>
        <taxon>Synergistota</taxon>
        <taxon>Synergistia</taxon>
        <taxon>Synergistales</taxon>
        <taxon>Aminobacteriaceae</taxon>
        <taxon>Aminivibrio</taxon>
    </lineage>
</organism>
<evidence type="ECO:0000313" key="13">
    <source>
        <dbReference type="EMBL" id="TDY62936.1"/>
    </source>
</evidence>
<dbReference type="InterPro" id="IPR000515">
    <property type="entry name" value="MetI-like"/>
</dbReference>
<evidence type="ECO:0000256" key="8">
    <source>
        <dbReference type="ARBA" id="ARBA00023112"/>
    </source>
</evidence>
<dbReference type="Pfam" id="PF00528">
    <property type="entry name" value="BPD_transp_1"/>
    <property type="match status" value="1"/>
</dbReference>
<dbReference type="PANTHER" id="PTHR43163">
    <property type="entry name" value="DIPEPTIDE TRANSPORT SYSTEM PERMEASE PROTEIN DPPB-RELATED"/>
    <property type="match status" value="1"/>
</dbReference>
<dbReference type="Pfam" id="PF19300">
    <property type="entry name" value="BPD_transp_1_N"/>
    <property type="match status" value="1"/>
</dbReference>
<name>A0A4R8MG85_9BACT</name>
<evidence type="ECO:0000256" key="2">
    <source>
        <dbReference type="ARBA" id="ARBA00022448"/>
    </source>
</evidence>
<dbReference type="AlphaFoldDB" id="A0A4R8MG85"/>
<keyword evidence="14" id="KW-1185">Reference proteome</keyword>
<keyword evidence="2 11" id="KW-0813">Transport</keyword>
<feature type="transmembrane region" description="Helical" evidence="11">
    <location>
        <begin position="223"/>
        <end position="241"/>
    </location>
</feature>
<evidence type="ECO:0000256" key="9">
    <source>
        <dbReference type="ARBA" id="ARBA00023136"/>
    </source>
</evidence>
<evidence type="ECO:0000256" key="1">
    <source>
        <dbReference type="ARBA" id="ARBA00004651"/>
    </source>
</evidence>
<evidence type="ECO:0000256" key="7">
    <source>
        <dbReference type="ARBA" id="ARBA00023065"/>
    </source>
</evidence>
<comment type="caution">
    <text evidence="13">The sequence shown here is derived from an EMBL/GenBank/DDBJ whole genome shotgun (WGS) entry which is preliminary data.</text>
</comment>
<keyword evidence="7" id="KW-0406">Ion transport</keyword>
<evidence type="ECO:0000256" key="11">
    <source>
        <dbReference type="RuleBase" id="RU363032"/>
    </source>
</evidence>
<evidence type="ECO:0000313" key="14">
    <source>
        <dbReference type="Proteomes" id="UP000295066"/>
    </source>
</evidence>
<keyword evidence="5 11" id="KW-0812">Transmembrane</keyword>
<evidence type="ECO:0000256" key="4">
    <source>
        <dbReference type="ARBA" id="ARBA00022596"/>
    </source>
</evidence>
<dbReference type="EMBL" id="SORI01000003">
    <property type="protein sequence ID" value="TDY62936.1"/>
    <property type="molecule type" value="Genomic_DNA"/>
</dbReference>
<keyword evidence="4" id="KW-0533">Nickel</keyword>
<comment type="similarity">
    <text evidence="10">Belongs to the binding-protein-dependent transport system permease family. OppBC subfamily.</text>
</comment>
<dbReference type="PANTHER" id="PTHR43163:SF6">
    <property type="entry name" value="DIPEPTIDE TRANSPORT SYSTEM PERMEASE PROTEIN DPPB-RELATED"/>
    <property type="match status" value="1"/>
</dbReference>
<feature type="transmembrane region" description="Helical" evidence="11">
    <location>
        <begin position="9"/>
        <end position="30"/>
    </location>
</feature>
<keyword evidence="9 11" id="KW-0472">Membrane</keyword>
<evidence type="ECO:0000256" key="6">
    <source>
        <dbReference type="ARBA" id="ARBA00022989"/>
    </source>
</evidence>
<feature type="transmembrane region" description="Helical" evidence="11">
    <location>
        <begin position="278"/>
        <end position="299"/>
    </location>
</feature>
<comment type="subcellular location">
    <subcellularLocation>
        <location evidence="1 11">Cell membrane</location>
        <topology evidence="1 11">Multi-pass membrane protein</topology>
    </subcellularLocation>
</comment>
<accession>A0A4R8MG85</accession>
<feature type="domain" description="ABC transmembrane type-1" evidence="12">
    <location>
        <begin position="95"/>
        <end position="296"/>
    </location>
</feature>
<dbReference type="GO" id="GO:0015099">
    <property type="term" value="F:nickel cation transmembrane transporter activity"/>
    <property type="evidence" value="ECO:0007669"/>
    <property type="project" value="InterPro"/>
</dbReference>
<dbReference type="PROSITE" id="PS50928">
    <property type="entry name" value="ABC_TM1"/>
    <property type="match status" value="1"/>
</dbReference>
<dbReference type="OrthoDB" id="9773221at2"/>
<dbReference type="Gene3D" id="1.10.3720.10">
    <property type="entry name" value="MetI-like"/>
    <property type="match status" value="1"/>
</dbReference>
<feature type="transmembrane region" description="Helical" evidence="11">
    <location>
        <begin position="134"/>
        <end position="161"/>
    </location>
</feature>
<dbReference type="Proteomes" id="UP000295066">
    <property type="component" value="Unassembled WGS sequence"/>
</dbReference>
<keyword evidence="8" id="KW-0921">Nickel transport</keyword>
<dbReference type="InterPro" id="IPR035906">
    <property type="entry name" value="MetI-like_sf"/>
</dbReference>
<dbReference type="InterPro" id="IPR050045">
    <property type="entry name" value="Opp2B"/>
</dbReference>
<dbReference type="GO" id="GO:0005886">
    <property type="term" value="C:plasma membrane"/>
    <property type="evidence" value="ECO:0007669"/>
    <property type="project" value="UniProtKB-SubCell"/>
</dbReference>
<sequence>MLRYFLKRLMFLIPVLLGVSVVIFSIVHLAPGDPAEVMLGPSATQEEISNLREQLGLTKPLYVQYGIFLTNALKGDLGRSIKSNAPVVDEIMERFPATLTLAVLGMIFAIVIGLPLGILAALKQNTWVDALCSFFALVGFSIPNFWVGLMLMLLLSIYIPVLPSSGFDSWKNLIMPTIVLGIQTMAVIARMTRSSMLEVIRQDYVRTARAKGISDRLVLTRHILGNVLIPVVTIAGIYFGHQLGGVVITETIFSIPGLGRLIVDAIRAQDYPVVQGGVLFFALCVGIVNLLVDLLYAVLDPRIKAQYRAAK</sequence>
<proteinExistence type="inferred from homology"/>